<proteinExistence type="predicted"/>
<protein>
    <recommendedName>
        <fullName evidence="8">Polypeptide N-acetylgalactosaminyltransferase</fullName>
    </recommendedName>
</protein>
<feature type="non-terminal residue" evidence="6">
    <location>
        <position position="521"/>
    </location>
</feature>
<feature type="non-terminal residue" evidence="6">
    <location>
        <position position="1"/>
    </location>
</feature>
<dbReference type="InterPro" id="IPR029044">
    <property type="entry name" value="Nucleotide-diphossugar_trans"/>
</dbReference>
<feature type="domain" description="Galactosyltransferase C-terminal" evidence="5">
    <location>
        <begin position="165"/>
        <end position="207"/>
    </location>
</feature>
<evidence type="ECO:0000313" key="6">
    <source>
        <dbReference type="EMBL" id="CAK0844634.1"/>
    </source>
</evidence>
<dbReference type="InterPro" id="IPR027791">
    <property type="entry name" value="Galactosyl_T_C"/>
</dbReference>
<keyword evidence="7" id="KW-1185">Reference proteome</keyword>
<evidence type="ECO:0000256" key="2">
    <source>
        <dbReference type="ARBA" id="ARBA00023157"/>
    </source>
</evidence>
<evidence type="ECO:0000259" key="5">
    <source>
        <dbReference type="Pfam" id="PF02709"/>
    </source>
</evidence>
<dbReference type="Gene3D" id="3.90.550.10">
    <property type="entry name" value="Spore Coat Polysaccharide Biosynthesis Protein SpsA, Chain A"/>
    <property type="match status" value="1"/>
</dbReference>
<keyword evidence="2" id="KW-1015">Disulfide bond</keyword>
<keyword evidence="1" id="KW-0808">Transferase</keyword>
<evidence type="ECO:0000259" key="4">
    <source>
        <dbReference type="Pfam" id="PF00535"/>
    </source>
</evidence>
<evidence type="ECO:0008006" key="8">
    <source>
        <dbReference type="Google" id="ProtNLM"/>
    </source>
</evidence>
<reference evidence="6" key="1">
    <citation type="submission" date="2023-10" db="EMBL/GenBank/DDBJ databases">
        <authorList>
            <person name="Chen Y."/>
            <person name="Shah S."/>
            <person name="Dougan E. K."/>
            <person name="Thang M."/>
            <person name="Chan C."/>
        </authorList>
    </citation>
    <scope>NUCLEOTIDE SEQUENCE [LARGE SCALE GENOMIC DNA]</scope>
</reference>
<gene>
    <name evidence="6" type="ORF">PCOR1329_LOCUS38695</name>
</gene>
<evidence type="ECO:0000313" key="7">
    <source>
        <dbReference type="Proteomes" id="UP001189429"/>
    </source>
</evidence>
<feature type="compositionally biased region" description="Basic residues" evidence="3">
    <location>
        <begin position="261"/>
        <end position="272"/>
    </location>
</feature>
<feature type="region of interest" description="Disordered" evidence="3">
    <location>
        <begin position="242"/>
        <end position="276"/>
    </location>
</feature>
<dbReference type="Pfam" id="PF02709">
    <property type="entry name" value="Glyco_transf_7C"/>
    <property type="match status" value="1"/>
</dbReference>
<dbReference type="Proteomes" id="UP001189429">
    <property type="component" value="Unassembled WGS sequence"/>
</dbReference>
<sequence length="521" mass="56179">VTGTASGSGKISVVLPCADEGAYTRQTVMSFCDRTEPEVLQEIIVVDDGSSPRLTEVLAEVPEHCRLRVLRHEHTLGLMIAKQTGGDAATGFFDCHVAPNVGWHQEMIQLLRAQPIRLVVPIITDLDLDTWDERKASAVNSKCYIDWNCDFMWFEDNSDFIPVVSGGLVATSQLWWRQSGGFDRDMRGWGGENVDQSLRAWLCGGDIWEAGGVPKGELRMPVAGRPPACAALPCHAPSPADAWREGGAEGATPEAPPRLWPGRRRAKTRRSSASRVAHMWRVPEDQRTKAHYTPVRGVDNLGRVAAAWFDDFAVKFKGGRLRSGGGSAGFVVVLVGGVREAVARAVAGAVAGGGVGAVVVSAAAFVPDLAVAVAGVGVPSVGSLAGRAATRDLDPIEGQSVLRPGLASGPWGRFPGQAAPRGAAIAVVGADLKCKPFSFWLHRFRKIYRDGGMLPSEVWKLRSRETGKCVRKQGDKMVLASCDARSQLFHLANRDPARGDKCCSGIRLWNSLECFDRLDRD</sequence>
<evidence type="ECO:0000256" key="3">
    <source>
        <dbReference type="SAM" id="MobiDB-lite"/>
    </source>
</evidence>
<dbReference type="PANTHER" id="PTHR11675">
    <property type="entry name" value="N-ACETYLGALACTOSAMINYLTRANSFERASE"/>
    <property type="match status" value="1"/>
</dbReference>
<name>A0ABN9TFV6_9DINO</name>
<organism evidence="6 7">
    <name type="scientific">Prorocentrum cordatum</name>
    <dbReference type="NCBI Taxonomy" id="2364126"/>
    <lineage>
        <taxon>Eukaryota</taxon>
        <taxon>Sar</taxon>
        <taxon>Alveolata</taxon>
        <taxon>Dinophyceae</taxon>
        <taxon>Prorocentrales</taxon>
        <taxon>Prorocentraceae</taxon>
        <taxon>Prorocentrum</taxon>
    </lineage>
</organism>
<accession>A0ABN9TFV6</accession>
<dbReference type="InterPro" id="IPR001173">
    <property type="entry name" value="Glyco_trans_2-like"/>
</dbReference>
<comment type="caution">
    <text evidence="6">The sequence shown here is derived from an EMBL/GenBank/DDBJ whole genome shotgun (WGS) entry which is preliminary data.</text>
</comment>
<dbReference type="EMBL" id="CAUYUJ010014682">
    <property type="protein sequence ID" value="CAK0844634.1"/>
    <property type="molecule type" value="Genomic_DNA"/>
</dbReference>
<dbReference type="PANTHER" id="PTHR11675:SF126">
    <property type="entry name" value="RICIN B LECTIN DOMAIN-CONTAINING PROTEIN"/>
    <property type="match status" value="1"/>
</dbReference>
<dbReference type="SUPFAM" id="SSF53448">
    <property type="entry name" value="Nucleotide-diphospho-sugar transferases"/>
    <property type="match status" value="1"/>
</dbReference>
<evidence type="ECO:0000256" key="1">
    <source>
        <dbReference type="ARBA" id="ARBA00022679"/>
    </source>
</evidence>
<dbReference type="Pfam" id="PF00535">
    <property type="entry name" value="Glycos_transf_2"/>
    <property type="match status" value="1"/>
</dbReference>
<feature type="domain" description="Glycosyltransferase 2-like" evidence="4">
    <location>
        <begin position="12"/>
        <end position="138"/>
    </location>
</feature>